<dbReference type="Proteomes" id="UP000242287">
    <property type="component" value="Unassembled WGS sequence"/>
</dbReference>
<accession>A0A2A9N865</accession>
<dbReference type="InterPro" id="IPR053013">
    <property type="entry name" value="LAT"/>
</dbReference>
<protein>
    <recommendedName>
        <fullName evidence="1">LYC1 C-terminal domain-containing protein</fullName>
    </recommendedName>
</protein>
<dbReference type="PANTHER" id="PTHR34815">
    <property type="entry name" value="LYSINE ACETYLTRANSFERASE"/>
    <property type="match status" value="1"/>
</dbReference>
<dbReference type="InterPro" id="IPR055100">
    <property type="entry name" value="GNAT_LYC1-like"/>
</dbReference>
<keyword evidence="3" id="KW-1185">Reference proteome</keyword>
<evidence type="ECO:0000259" key="1">
    <source>
        <dbReference type="Pfam" id="PF22998"/>
    </source>
</evidence>
<dbReference type="STRING" id="703135.A0A2A9N865"/>
<proteinExistence type="predicted"/>
<feature type="domain" description="LYC1 C-terminal" evidence="1">
    <location>
        <begin position="169"/>
        <end position="366"/>
    </location>
</feature>
<dbReference type="PANTHER" id="PTHR34815:SF2">
    <property type="entry name" value="N-ACETYLTRANSFERASE DOMAIN-CONTAINING PROTEIN"/>
    <property type="match status" value="1"/>
</dbReference>
<gene>
    <name evidence="2" type="ORF">AMATHDRAFT_70907</name>
</gene>
<reference evidence="2 3" key="1">
    <citation type="submission" date="2014-02" db="EMBL/GenBank/DDBJ databases">
        <title>Transposable element dynamics among asymbiotic and ectomycorrhizal Amanita fungi.</title>
        <authorList>
            <consortium name="DOE Joint Genome Institute"/>
            <person name="Hess J."/>
            <person name="Skrede I."/>
            <person name="Wolfe B."/>
            <person name="LaButti K."/>
            <person name="Ohm R.A."/>
            <person name="Grigoriev I.V."/>
            <person name="Pringle A."/>
        </authorList>
    </citation>
    <scope>NUCLEOTIDE SEQUENCE [LARGE SCALE GENOMIC DNA]</scope>
    <source>
        <strain evidence="2 3">SKay4041</strain>
    </source>
</reference>
<name>A0A2A9N865_9AGAR</name>
<evidence type="ECO:0000313" key="3">
    <source>
        <dbReference type="Proteomes" id="UP000242287"/>
    </source>
</evidence>
<evidence type="ECO:0000313" key="2">
    <source>
        <dbReference type="EMBL" id="PFH45908.1"/>
    </source>
</evidence>
<organism evidence="2 3">
    <name type="scientific">Amanita thiersii Skay4041</name>
    <dbReference type="NCBI Taxonomy" id="703135"/>
    <lineage>
        <taxon>Eukaryota</taxon>
        <taxon>Fungi</taxon>
        <taxon>Dikarya</taxon>
        <taxon>Basidiomycota</taxon>
        <taxon>Agaricomycotina</taxon>
        <taxon>Agaricomycetes</taxon>
        <taxon>Agaricomycetidae</taxon>
        <taxon>Agaricales</taxon>
        <taxon>Pluteineae</taxon>
        <taxon>Amanitaceae</taxon>
        <taxon>Amanita</taxon>
    </lineage>
</organism>
<sequence>MSEEDYLLRDVMAEKDEHARDGRLITWVLAPRNEPQTLKFLCSCETFKRDGLVCYFDNEGCQIMNAECYGIASVFTNPSERGKGYARHMMRLLHWVLAPAPSLASTFPQEWGAPPTRIAGYGNGLFSALWSDVGKGLYRSCGPTGGLDGWVVRQPISTTWDVQALEERLANYESQSKWSWLNETELARLWERDAQLLRGDMMALDTSKYPRERRVFFTFLPDHGVAFFQHKRTEHFWRQMLPIPTHWGIGVFDGESLFGERLGPVSVFATWCLEVGQYKRPTLLITRLRVKEVEELKCLLYHVWQFCRKHGVGHVEVWNLPEGLQRVATAIGGQTYERKIHLPSFKWYWKAENEVEWLFNERFCWC</sequence>
<dbReference type="Pfam" id="PF22998">
    <property type="entry name" value="GNAT_LYC1-like"/>
    <property type="match status" value="1"/>
</dbReference>
<dbReference type="AlphaFoldDB" id="A0A2A9N865"/>
<dbReference type="OrthoDB" id="2020070at2759"/>
<dbReference type="EMBL" id="KZ302267">
    <property type="protein sequence ID" value="PFH45908.1"/>
    <property type="molecule type" value="Genomic_DNA"/>
</dbReference>